<dbReference type="EMBL" id="BMAT01008766">
    <property type="protein sequence ID" value="GFR92137.1"/>
    <property type="molecule type" value="Genomic_DNA"/>
</dbReference>
<proteinExistence type="predicted"/>
<evidence type="ECO:0000313" key="2">
    <source>
        <dbReference type="EMBL" id="GFR92137.1"/>
    </source>
</evidence>
<evidence type="ECO:0000256" key="1">
    <source>
        <dbReference type="SAM" id="MobiDB-lite"/>
    </source>
</evidence>
<name>A0AAV4H269_9GAST</name>
<reference evidence="2 3" key="1">
    <citation type="journal article" date="2021" name="Elife">
        <title>Chloroplast acquisition without the gene transfer in kleptoplastic sea slugs, Plakobranchus ocellatus.</title>
        <authorList>
            <person name="Maeda T."/>
            <person name="Takahashi S."/>
            <person name="Yoshida T."/>
            <person name="Shimamura S."/>
            <person name="Takaki Y."/>
            <person name="Nagai Y."/>
            <person name="Toyoda A."/>
            <person name="Suzuki Y."/>
            <person name="Arimoto A."/>
            <person name="Ishii H."/>
            <person name="Satoh N."/>
            <person name="Nishiyama T."/>
            <person name="Hasebe M."/>
            <person name="Maruyama T."/>
            <person name="Minagawa J."/>
            <person name="Obokata J."/>
            <person name="Shigenobu S."/>
        </authorList>
    </citation>
    <scope>NUCLEOTIDE SEQUENCE [LARGE SCALE GENOMIC DNA]</scope>
</reference>
<keyword evidence="3" id="KW-1185">Reference proteome</keyword>
<accession>A0AAV4H269</accession>
<dbReference type="AlphaFoldDB" id="A0AAV4H269"/>
<protein>
    <submittedName>
        <fullName evidence="2">Uncharacterized protein</fullName>
    </submittedName>
</protein>
<dbReference type="Proteomes" id="UP000762676">
    <property type="component" value="Unassembled WGS sequence"/>
</dbReference>
<comment type="caution">
    <text evidence="2">The sequence shown here is derived from an EMBL/GenBank/DDBJ whole genome shotgun (WGS) entry which is preliminary data.</text>
</comment>
<sequence length="88" mass="9235">MWGNHQVDVHSRPGQQVSPTHHSTAGATAATAGVVGDGWLTSGVVYLRLTDNDDDVQVTIRASDEACTVCGHVTAGVARRDLSSIYTS</sequence>
<organism evidence="2 3">
    <name type="scientific">Elysia marginata</name>
    <dbReference type="NCBI Taxonomy" id="1093978"/>
    <lineage>
        <taxon>Eukaryota</taxon>
        <taxon>Metazoa</taxon>
        <taxon>Spiralia</taxon>
        <taxon>Lophotrochozoa</taxon>
        <taxon>Mollusca</taxon>
        <taxon>Gastropoda</taxon>
        <taxon>Heterobranchia</taxon>
        <taxon>Euthyneura</taxon>
        <taxon>Panpulmonata</taxon>
        <taxon>Sacoglossa</taxon>
        <taxon>Placobranchoidea</taxon>
        <taxon>Plakobranchidae</taxon>
        <taxon>Elysia</taxon>
    </lineage>
</organism>
<feature type="compositionally biased region" description="Polar residues" evidence="1">
    <location>
        <begin position="13"/>
        <end position="23"/>
    </location>
</feature>
<evidence type="ECO:0000313" key="3">
    <source>
        <dbReference type="Proteomes" id="UP000762676"/>
    </source>
</evidence>
<gene>
    <name evidence="2" type="ORF">ElyMa_004345700</name>
</gene>
<feature type="region of interest" description="Disordered" evidence="1">
    <location>
        <begin position="1"/>
        <end position="28"/>
    </location>
</feature>